<sequence length="70" mass="8127">MEDSMKKFLAQNHELSRYYDKNSEKRKNLGFTHPTLSSPQEKALQLIKEMDESILHHQKLIPITDQSDGG</sequence>
<reference evidence="3" key="1">
    <citation type="submission" date="2022-11" db="UniProtKB">
        <authorList>
            <consortium name="WormBaseParasite"/>
        </authorList>
    </citation>
    <scope>IDENTIFICATION</scope>
</reference>
<feature type="region of interest" description="Disordered" evidence="1">
    <location>
        <begin position="19"/>
        <end position="40"/>
    </location>
</feature>
<dbReference type="AlphaFoldDB" id="A0A915JM19"/>
<dbReference type="WBParaSite" id="nRc.2.0.1.t27041-RA">
    <property type="protein sequence ID" value="nRc.2.0.1.t27041-RA"/>
    <property type="gene ID" value="nRc.2.0.1.g27041"/>
</dbReference>
<protein>
    <submittedName>
        <fullName evidence="3">Uncharacterized protein</fullName>
    </submittedName>
</protein>
<organism evidence="2 3">
    <name type="scientific">Romanomermis culicivorax</name>
    <name type="common">Nematode worm</name>
    <dbReference type="NCBI Taxonomy" id="13658"/>
    <lineage>
        <taxon>Eukaryota</taxon>
        <taxon>Metazoa</taxon>
        <taxon>Ecdysozoa</taxon>
        <taxon>Nematoda</taxon>
        <taxon>Enoplea</taxon>
        <taxon>Dorylaimia</taxon>
        <taxon>Mermithida</taxon>
        <taxon>Mermithoidea</taxon>
        <taxon>Mermithidae</taxon>
        <taxon>Romanomermis</taxon>
    </lineage>
</organism>
<evidence type="ECO:0000313" key="2">
    <source>
        <dbReference type="Proteomes" id="UP000887565"/>
    </source>
</evidence>
<evidence type="ECO:0000256" key="1">
    <source>
        <dbReference type="SAM" id="MobiDB-lite"/>
    </source>
</evidence>
<accession>A0A915JM19</accession>
<proteinExistence type="predicted"/>
<dbReference type="Proteomes" id="UP000887565">
    <property type="component" value="Unplaced"/>
</dbReference>
<name>A0A915JM19_ROMCU</name>
<evidence type="ECO:0000313" key="3">
    <source>
        <dbReference type="WBParaSite" id="nRc.2.0.1.t27041-RA"/>
    </source>
</evidence>
<keyword evidence="2" id="KW-1185">Reference proteome</keyword>